<reference evidence="4 5" key="1">
    <citation type="submission" date="2024-01" db="EMBL/GenBank/DDBJ databases">
        <title>Complete genome of Cladobotryum mycophilum ATHUM6906.</title>
        <authorList>
            <person name="Christinaki A.C."/>
            <person name="Myridakis A.I."/>
            <person name="Kouvelis V.N."/>
        </authorList>
    </citation>
    <scope>NUCLEOTIDE SEQUENCE [LARGE SCALE GENOMIC DNA]</scope>
    <source>
        <strain evidence="4 5">ATHUM6906</strain>
    </source>
</reference>
<protein>
    <recommendedName>
        <fullName evidence="3">NmrA-like domain-containing protein</fullName>
    </recommendedName>
</protein>
<keyword evidence="2" id="KW-0560">Oxidoreductase</keyword>
<dbReference type="PANTHER" id="PTHR47706">
    <property type="entry name" value="NMRA-LIKE FAMILY PROTEIN"/>
    <property type="match status" value="1"/>
</dbReference>
<accession>A0ABR0T3X0</accession>
<dbReference type="InterPro" id="IPR051609">
    <property type="entry name" value="NmrA/Isoflavone_reductase-like"/>
</dbReference>
<dbReference type="EMBL" id="JAVFKD010000001">
    <property type="protein sequence ID" value="KAK5999153.1"/>
    <property type="molecule type" value="Genomic_DNA"/>
</dbReference>
<sequence>MGEIKKVIVLGASGDVGREVVKALLQAAFDVTIALRPQAPSSSGANLPRQVHSVTMDYESSVSLEQAFSGQDAIVEAFNPAVAVHQERIVRAAVATGVQHILTPDFSSDTFNPNVAELMMFEPKLKAQNALEAISKGSSLHWTAVITGPFFDWAIPLGIFWLDPRLKQVTVIGSGNQRVSMSSIDIVGRATVAVLSNPQGYLDRPAYFADYTLSSNDLLSLLNEGQGSSQWKATRIPLDGWFDTAAQKWHEDTRNGIEDRLHTDAYQMMGTYGLFSEPDRYGGNFEAKVEKGFGVEKEEFERMLNEAIAARLAKDSVLG</sequence>
<evidence type="ECO:0000259" key="3">
    <source>
        <dbReference type="Pfam" id="PF05368"/>
    </source>
</evidence>
<evidence type="ECO:0000256" key="2">
    <source>
        <dbReference type="ARBA" id="ARBA00023002"/>
    </source>
</evidence>
<proteinExistence type="predicted"/>
<dbReference type="Proteomes" id="UP001338125">
    <property type="component" value="Unassembled WGS sequence"/>
</dbReference>
<gene>
    <name evidence="4" type="ORF">PT974_01542</name>
</gene>
<comment type="caution">
    <text evidence="4">The sequence shown here is derived from an EMBL/GenBank/DDBJ whole genome shotgun (WGS) entry which is preliminary data.</text>
</comment>
<dbReference type="InterPro" id="IPR036291">
    <property type="entry name" value="NAD(P)-bd_dom_sf"/>
</dbReference>
<dbReference type="Gene3D" id="3.40.50.720">
    <property type="entry name" value="NAD(P)-binding Rossmann-like Domain"/>
    <property type="match status" value="1"/>
</dbReference>
<evidence type="ECO:0000256" key="1">
    <source>
        <dbReference type="ARBA" id="ARBA00022857"/>
    </source>
</evidence>
<evidence type="ECO:0000313" key="5">
    <source>
        <dbReference type="Proteomes" id="UP001338125"/>
    </source>
</evidence>
<dbReference type="Pfam" id="PF05368">
    <property type="entry name" value="NmrA"/>
    <property type="match status" value="1"/>
</dbReference>
<keyword evidence="1" id="KW-0521">NADP</keyword>
<name>A0ABR0T3X0_9HYPO</name>
<dbReference type="InterPro" id="IPR008030">
    <property type="entry name" value="NmrA-like"/>
</dbReference>
<dbReference type="SUPFAM" id="SSF51735">
    <property type="entry name" value="NAD(P)-binding Rossmann-fold domains"/>
    <property type="match status" value="1"/>
</dbReference>
<organism evidence="4 5">
    <name type="scientific">Cladobotryum mycophilum</name>
    <dbReference type="NCBI Taxonomy" id="491253"/>
    <lineage>
        <taxon>Eukaryota</taxon>
        <taxon>Fungi</taxon>
        <taxon>Dikarya</taxon>
        <taxon>Ascomycota</taxon>
        <taxon>Pezizomycotina</taxon>
        <taxon>Sordariomycetes</taxon>
        <taxon>Hypocreomycetidae</taxon>
        <taxon>Hypocreales</taxon>
        <taxon>Hypocreaceae</taxon>
        <taxon>Cladobotryum</taxon>
    </lineage>
</organism>
<dbReference type="PANTHER" id="PTHR47706:SF9">
    <property type="entry name" value="NMRA-LIKE DOMAIN-CONTAINING PROTEIN-RELATED"/>
    <property type="match status" value="1"/>
</dbReference>
<feature type="domain" description="NmrA-like" evidence="3">
    <location>
        <begin position="5"/>
        <end position="239"/>
    </location>
</feature>
<keyword evidence="5" id="KW-1185">Reference proteome</keyword>
<evidence type="ECO:0000313" key="4">
    <source>
        <dbReference type="EMBL" id="KAK5999153.1"/>
    </source>
</evidence>